<protein>
    <submittedName>
        <fullName evidence="3">Uncharacterized protein</fullName>
    </submittedName>
</protein>
<reference evidence="2 5" key="2">
    <citation type="submission" date="2020-01" db="EMBL/GenBank/DDBJ databases">
        <title>Genome sequence of Arachis hypogaea, cultivar Shitouqi.</title>
        <authorList>
            <person name="Zhuang W."/>
            <person name="Chen H."/>
            <person name="Varshney R."/>
            <person name="Wang D."/>
            <person name="Ming R."/>
        </authorList>
    </citation>
    <scope>NUCLEOTIDE SEQUENCE [LARGE SCALE GENOMIC DNA]</scope>
    <source>
        <tissue evidence="2">Young leaf</tissue>
    </source>
</reference>
<gene>
    <name evidence="3" type="ORF">Ahy_B09g095533</name>
    <name evidence="2" type="ORF">DS421_19g644690</name>
</gene>
<keyword evidence="4" id="KW-1185">Reference proteome</keyword>
<dbReference type="SMR" id="A0A444XEY5"/>
<evidence type="ECO:0000313" key="5">
    <source>
        <dbReference type="Proteomes" id="UP000464620"/>
    </source>
</evidence>
<dbReference type="Proteomes" id="UP000464620">
    <property type="component" value="Chromosome B09"/>
</dbReference>
<reference evidence="3 4" key="1">
    <citation type="submission" date="2019-01" db="EMBL/GenBank/DDBJ databases">
        <title>Sequencing of cultivated peanut Arachis hypogaea provides insights into genome evolution and oil improvement.</title>
        <authorList>
            <person name="Chen X."/>
        </authorList>
    </citation>
    <scope>NUCLEOTIDE SEQUENCE [LARGE SCALE GENOMIC DNA]</scope>
    <source>
        <strain evidence="4">cv. Fuhuasheng</strain>
        <strain evidence="3">GDAAS-fuhuasheng2018</strain>
        <tissue evidence="3">Leaves</tissue>
    </source>
</reference>
<dbReference type="AlphaFoldDB" id="A0A444XEY5"/>
<name>A0A444XEY5_ARAHY</name>
<dbReference type="EMBL" id="CP031001">
    <property type="protein sequence ID" value="QHN76534.1"/>
    <property type="molecule type" value="Genomic_DNA"/>
</dbReference>
<evidence type="ECO:0000256" key="1">
    <source>
        <dbReference type="SAM" id="MobiDB-lite"/>
    </source>
</evidence>
<dbReference type="Gramene" id="arahy.Tifrunner.gnm2.ann2.Ah19g117800.1">
    <property type="protein sequence ID" value="arahy.Tifrunner.gnm2.ann2.Ah19g117800.1-CDS"/>
    <property type="gene ID" value="arahy.Tifrunner.gnm2.ann2.Ah19g117800"/>
</dbReference>
<feature type="compositionally biased region" description="Basic and acidic residues" evidence="1">
    <location>
        <begin position="111"/>
        <end position="121"/>
    </location>
</feature>
<dbReference type="OrthoDB" id="2019425at2759"/>
<sequence>MDCLSLPSFIWIPSTSKYEKHSNHQKKFRIAVSRRDTDAEFSLSFSCFPSFNAIHKTVPLAASIAIFSGHPLDILKKAQLLSPRAMVVDSIQTLDLINTWSEQNVKLNDAEDKLKDQEHQLKVQQKRIGSTKKTDELGTGSSNDEDDNISD</sequence>
<organism evidence="3 4">
    <name type="scientific">Arachis hypogaea</name>
    <name type="common">Peanut</name>
    <dbReference type="NCBI Taxonomy" id="3818"/>
    <lineage>
        <taxon>Eukaryota</taxon>
        <taxon>Viridiplantae</taxon>
        <taxon>Streptophyta</taxon>
        <taxon>Embryophyta</taxon>
        <taxon>Tracheophyta</taxon>
        <taxon>Spermatophyta</taxon>
        <taxon>Magnoliopsida</taxon>
        <taxon>eudicotyledons</taxon>
        <taxon>Gunneridae</taxon>
        <taxon>Pentapetalae</taxon>
        <taxon>rosids</taxon>
        <taxon>fabids</taxon>
        <taxon>Fabales</taxon>
        <taxon>Fabaceae</taxon>
        <taxon>Papilionoideae</taxon>
        <taxon>50 kb inversion clade</taxon>
        <taxon>dalbergioids sensu lato</taxon>
        <taxon>Dalbergieae</taxon>
        <taxon>Pterocarpus clade</taxon>
        <taxon>Arachis</taxon>
    </lineage>
</organism>
<accession>A0A444XEY5</accession>
<dbReference type="Proteomes" id="UP000289738">
    <property type="component" value="Chromosome B09"/>
</dbReference>
<evidence type="ECO:0000313" key="2">
    <source>
        <dbReference type="EMBL" id="QHN76534.1"/>
    </source>
</evidence>
<feature type="region of interest" description="Disordered" evidence="1">
    <location>
        <begin position="111"/>
        <end position="151"/>
    </location>
</feature>
<evidence type="ECO:0000313" key="4">
    <source>
        <dbReference type="Proteomes" id="UP000289738"/>
    </source>
</evidence>
<dbReference type="EMBL" id="SDMP01000019">
    <property type="protein sequence ID" value="RYQ88157.1"/>
    <property type="molecule type" value="Genomic_DNA"/>
</dbReference>
<evidence type="ECO:0000313" key="3">
    <source>
        <dbReference type="EMBL" id="RYQ88157.1"/>
    </source>
</evidence>
<proteinExistence type="predicted"/>